<reference evidence="5" key="1">
    <citation type="journal article" date="2020" name="PLoS Negl. Trop. Dis.">
        <title>High-quality nuclear genome for Sarcoptes scabiei-A critical resource for a neglected parasite.</title>
        <authorList>
            <person name="Korhonen P.K."/>
            <person name="Gasser R.B."/>
            <person name="Ma G."/>
            <person name="Wang T."/>
            <person name="Stroehlein A.J."/>
            <person name="Young N.D."/>
            <person name="Ang C.S."/>
            <person name="Fernando D.D."/>
            <person name="Lu H.C."/>
            <person name="Taylor S."/>
            <person name="Reynolds S.L."/>
            <person name="Mofiz E."/>
            <person name="Najaraj S.H."/>
            <person name="Gowda H."/>
            <person name="Madugundu A."/>
            <person name="Renuse S."/>
            <person name="Holt D."/>
            <person name="Pandey A."/>
            <person name="Papenfuss A.T."/>
            <person name="Fischer K."/>
        </authorList>
    </citation>
    <scope>NUCLEOTIDE SEQUENCE [LARGE SCALE GENOMIC DNA]</scope>
</reference>
<feature type="region of interest" description="Disordered" evidence="1">
    <location>
        <begin position="374"/>
        <end position="398"/>
    </location>
</feature>
<dbReference type="Proteomes" id="UP000070412">
    <property type="component" value="Unassembled WGS sequence"/>
</dbReference>
<dbReference type="EnsemblMetazoa" id="SSS_4878s_mrna">
    <property type="protein sequence ID" value="KAF7496477.1"/>
    <property type="gene ID" value="SSS_4878"/>
</dbReference>
<keyword evidence="5" id="KW-1185">Reference proteome</keyword>
<organism evidence="3">
    <name type="scientific">Sarcoptes scabiei</name>
    <name type="common">Itch mite</name>
    <name type="synonym">Acarus scabiei</name>
    <dbReference type="NCBI Taxonomy" id="52283"/>
    <lineage>
        <taxon>Eukaryota</taxon>
        <taxon>Metazoa</taxon>
        <taxon>Ecdysozoa</taxon>
        <taxon>Arthropoda</taxon>
        <taxon>Chelicerata</taxon>
        <taxon>Arachnida</taxon>
        <taxon>Acari</taxon>
        <taxon>Acariformes</taxon>
        <taxon>Sarcoptiformes</taxon>
        <taxon>Astigmata</taxon>
        <taxon>Psoroptidia</taxon>
        <taxon>Sarcoptoidea</taxon>
        <taxon>Sarcoptidae</taxon>
        <taxon>Sarcoptinae</taxon>
        <taxon>Sarcoptes</taxon>
    </lineage>
</organism>
<evidence type="ECO:0000313" key="3">
    <source>
        <dbReference type="EMBL" id="KAF7496477.1"/>
    </source>
</evidence>
<evidence type="ECO:0000256" key="1">
    <source>
        <dbReference type="SAM" id="MobiDB-lite"/>
    </source>
</evidence>
<name>A0A834RIB0_SARSC</name>
<feature type="signal peptide" evidence="2">
    <location>
        <begin position="1"/>
        <end position="23"/>
    </location>
</feature>
<dbReference type="EMBL" id="WVUK01000006">
    <property type="protein sequence ID" value="KAF7496477.1"/>
    <property type="molecule type" value="Genomic_DNA"/>
</dbReference>
<sequence>MEKNFLLFLSMLLLYRELRNISSVYCSSVADQTSTPNPSFQSNNSSSSSLSSRSSSLSNNNRISLTVVEKSKIWLRRFNARFKPVFDVCHLEQRHQQRQKKMPQTTTPTTSATTITNCQCLNDLNHIARLADVDSLIKNDINSSTATIDGSTSAEKIFPLKIDQKRRLATVMLANIIRLDRFHSQQQSDWFQCLLSESICSETVPIDYYRQNRFQLLSLLMPDVIANNSLSKSIYSFEFVQNLDSLLKRLERNLVTGRSSTFAPLQHHNRSLSKHQSRYPPVWFGRENILNGLKNIRRYEPRLIVENIALLIVNRLVRGENIELFESKFIRSILTKYGHSKQSNDSISIDSKGLANLLNDLHIGGTIDSLGIDSDGDDHHHHHHIEGHQKRRSLKEQPHQHIRLNKSIAEMDPKKIFTHPIDDNQCLTYPYYLNLMEQNLSEDGEKKQSLFLQQMAPIFLQQILSKACERFDFDGSQSLNSKRHQERTHSKSIRTESNFKSKFDRT</sequence>
<protein>
    <submittedName>
        <fullName evidence="3 4">Uncharacterized protein</fullName>
    </submittedName>
</protein>
<proteinExistence type="predicted"/>
<feature type="region of interest" description="Disordered" evidence="1">
    <location>
        <begin position="34"/>
        <end position="57"/>
    </location>
</feature>
<accession>A0A834RIB0</accession>
<feature type="compositionally biased region" description="Basic residues" evidence="1">
    <location>
        <begin position="380"/>
        <end position="393"/>
    </location>
</feature>
<evidence type="ECO:0000313" key="5">
    <source>
        <dbReference type="Proteomes" id="UP000070412"/>
    </source>
</evidence>
<reference evidence="4" key="3">
    <citation type="submission" date="2022-06" db="UniProtKB">
        <authorList>
            <consortium name="EnsemblMetazoa"/>
        </authorList>
    </citation>
    <scope>IDENTIFICATION</scope>
</reference>
<dbReference type="AlphaFoldDB" id="A0A834RIB0"/>
<gene>
    <name evidence="3" type="ORF">SSS_4878</name>
</gene>
<evidence type="ECO:0000256" key="2">
    <source>
        <dbReference type="SAM" id="SignalP"/>
    </source>
</evidence>
<evidence type="ECO:0000313" key="4">
    <source>
        <dbReference type="EnsemblMetazoa" id="KAF7496477.1"/>
    </source>
</evidence>
<feature type="compositionally biased region" description="Low complexity" evidence="1">
    <location>
        <begin position="42"/>
        <end position="57"/>
    </location>
</feature>
<feature type="chain" id="PRO_5038259409" evidence="2">
    <location>
        <begin position="24"/>
        <end position="506"/>
    </location>
</feature>
<feature type="region of interest" description="Disordered" evidence="1">
    <location>
        <begin position="479"/>
        <end position="506"/>
    </location>
</feature>
<feature type="compositionally biased region" description="Basic and acidic residues" evidence="1">
    <location>
        <begin position="487"/>
        <end position="506"/>
    </location>
</feature>
<keyword evidence="2" id="KW-0732">Signal</keyword>
<reference evidence="3" key="2">
    <citation type="submission" date="2020-01" db="EMBL/GenBank/DDBJ databases">
        <authorList>
            <person name="Korhonen P.K.K."/>
            <person name="Guangxu M.G."/>
            <person name="Wang T.W."/>
            <person name="Stroehlein A.J.S."/>
            <person name="Young N.D."/>
            <person name="Ang C.-S.A."/>
            <person name="Fernando D.W.F."/>
            <person name="Lu H.L."/>
            <person name="Taylor S.T."/>
            <person name="Ehtesham M.E.M."/>
            <person name="Najaraj S.H.N."/>
            <person name="Harsha G.H.G."/>
            <person name="Madugundu A.M."/>
            <person name="Renuse S.R."/>
            <person name="Holt D.H."/>
            <person name="Pandey A.P."/>
            <person name="Papenfuss A.P."/>
            <person name="Gasser R.B.G."/>
            <person name="Fischer K.F."/>
        </authorList>
    </citation>
    <scope>NUCLEOTIDE SEQUENCE</scope>
    <source>
        <strain evidence="3">SSS_KF_BRIS2020</strain>
    </source>
</reference>